<dbReference type="InterPro" id="IPR037185">
    <property type="entry name" value="EmrE-like"/>
</dbReference>
<comment type="subcellular location">
    <subcellularLocation>
        <location evidence="1">Cell membrane</location>
        <topology evidence="1">Multi-pass membrane protein</topology>
    </subcellularLocation>
</comment>
<feature type="transmembrane region" description="Helical" evidence="7">
    <location>
        <begin position="147"/>
        <end position="166"/>
    </location>
</feature>
<gene>
    <name evidence="9" type="ORF">EDD26_1269</name>
</gene>
<dbReference type="OrthoDB" id="9815120at2"/>
<evidence type="ECO:0000256" key="2">
    <source>
        <dbReference type="ARBA" id="ARBA00007362"/>
    </source>
</evidence>
<feature type="transmembrane region" description="Helical" evidence="7">
    <location>
        <begin position="178"/>
        <end position="197"/>
    </location>
</feature>
<evidence type="ECO:0000256" key="7">
    <source>
        <dbReference type="SAM" id="Phobius"/>
    </source>
</evidence>
<dbReference type="RefSeq" id="WP_123696940.1">
    <property type="nucleotide sequence ID" value="NZ_RKHJ01000001.1"/>
</dbReference>
<evidence type="ECO:0000256" key="1">
    <source>
        <dbReference type="ARBA" id="ARBA00004651"/>
    </source>
</evidence>
<evidence type="ECO:0000256" key="4">
    <source>
        <dbReference type="ARBA" id="ARBA00022692"/>
    </source>
</evidence>
<accession>A0A3N2ASJ2</accession>
<feature type="transmembrane region" description="Helical" evidence="7">
    <location>
        <begin position="96"/>
        <end position="116"/>
    </location>
</feature>
<dbReference type="GO" id="GO:0005886">
    <property type="term" value="C:plasma membrane"/>
    <property type="evidence" value="ECO:0007669"/>
    <property type="project" value="UniProtKB-SubCell"/>
</dbReference>
<feature type="transmembrane region" description="Helical" evidence="7">
    <location>
        <begin position="123"/>
        <end position="141"/>
    </location>
</feature>
<feature type="transmembrane region" description="Helical" evidence="7">
    <location>
        <begin position="39"/>
        <end position="60"/>
    </location>
</feature>
<feature type="transmembrane region" description="Helical" evidence="7">
    <location>
        <begin position="209"/>
        <end position="227"/>
    </location>
</feature>
<evidence type="ECO:0000259" key="8">
    <source>
        <dbReference type="Pfam" id="PF00892"/>
    </source>
</evidence>
<feature type="domain" description="EamA" evidence="8">
    <location>
        <begin position="148"/>
        <end position="281"/>
    </location>
</feature>
<dbReference type="Pfam" id="PF00892">
    <property type="entry name" value="EamA"/>
    <property type="match status" value="2"/>
</dbReference>
<comment type="caution">
    <text evidence="9">The sequence shown here is derived from an EMBL/GenBank/DDBJ whole genome shotgun (WGS) entry which is preliminary data.</text>
</comment>
<keyword evidence="5 7" id="KW-1133">Transmembrane helix</keyword>
<proteinExistence type="inferred from homology"/>
<keyword evidence="3" id="KW-1003">Cell membrane</keyword>
<feature type="transmembrane region" description="Helical" evidence="7">
    <location>
        <begin position="239"/>
        <end position="260"/>
    </location>
</feature>
<dbReference type="EMBL" id="RKHJ01000001">
    <property type="protein sequence ID" value="ROR65898.1"/>
    <property type="molecule type" value="Genomic_DNA"/>
</dbReference>
<keyword evidence="6 7" id="KW-0472">Membrane</keyword>
<keyword evidence="4 7" id="KW-0812">Transmembrane</keyword>
<dbReference type="SUPFAM" id="SSF103481">
    <property type="entry name" value="Multidrug resistance efflux transporter EmrE"/>
    <property type="match status" value="2"/>
</dbReference>
<keyword evidence="10" id="KW-1185">Reference proteome</keyword>
<evidence type="ECO:0000256" key="6">
    <source>
        <dbReference type="ARBA" id="ARBA00023136"/>
    </source>
</evidence>
<dbReference type="Proteomes" id="UP000275456">
    <property type="component" value="Unassembled WGS sequence"/>
</dbReference>
<organism evidence="9 10">
    <name type="scientific">Agrococcus jenensis</name>
    <dbReference type="NCBI Taxonomy" id="46353"/>
    <lineage>
        <taxon>Bacteria</taxon>
        <taxon>Bacillati</taxon>
        <taxon>Actinomycetota</taxon>
        <taxon>Actinomycetes</taxon>
        <taxon>Micrococcales</taxon>
        <taxon>Microbacteriaceae</taxon>
        <taxon>Agrococcus</taxon>
    </lineage>
</organism>
<dbReference type="InterPro" id="IPR051258">
    <property type="entry name" value="Diverse_Substrate_Transporter"/>
</dbReference>
<dbReference type="AlphaFoldDB" id="A0A3N2ASJ2"/>
<name>A0A3N2ASJ2_9MICO</name>
<evidence type="ECO:0000313" key="10">
    <source>
        <dbReference type="Proteomes" id="UP000275456"/>
    </source>
</evidence>
<evidence type="ECO:0000313" key="9">
    <source>
        <dbReference type="EMBL" id="ROR65898.1"/>
    </source>
</evidence>
<dbReference type="PANTHER" id="PTHR42920">
    <property type="entry name" value="OS03G0707200 PROTEIN-RELATED"/>
    <property type="match status" value="1"/>
</dbReference>
<protein>
    <submittedName>
        <fullName evidence="9">Inner membrane transporter RhtA</fullName>
    </submittedName>
</protein>
<feature type="transmembrane region" description="Helical" evidence="7">
    <location>
        <begin position="266"/>
        <end position="286"/>
    </location>
</feature>
<comment type="similarity">
    <text evidence="2">Belongs to the EamA transporter family.</text>
</comment>
<sequence length="303" mass="30778">MSRSSIAWFAPLVGVLLVVAAISSVQLGAAIGKSIFDEISPAGLTFVRLLLASLVMVAIARPRPRSWSRSTALHVLAFGAVLGAMNLLYYASLERIPLSVAVTLELVGPLAVALAHSRRASDVAWVLCAAAGVGIIAVQGFEGSIDLFGCVLALAAGACWGGYIMLSQRVGARVPGLSGLSAAMVVGALVALPFGAVPAVQAVVDSPAVLGPAALVALLSSVLAYGLELLALRRISAHSFGVFMALEPAAAALFGFLLLAELVEGLDALAIALVVIASAGVAITTARAAPRRSSPDEDLPPMP</sequence>
<dbReference type="InterPro" id="IPR000620">
    <property type="entry name" value="EamA_dom"/>
</dbReference>
<evidence type="ECO:0000256" key="3">
    <source>
        <dbReference type="ARBA" id="ARBA00022475"/>
    </source>
</evidence>
<feature type="transmembrane region" description="Helical" evidence="7">
    <location>
        <begin position="72"/>
        <end position="90"/>
    </location>
</feature>
<evidence type="ECO:0000256" key="5">
    <source>
        <dbReference type="ARBA" id="ARBA00022989"/>
    </source>
</evidence>
<reference evidence="9 10" key="1">
    <citation type="submission" date="2018-11" db="EMBL/GenBank/DDBJ databases">
        <title>Sequencing the genomes of 1000 actinobacteria strains.</title>
        <authorList>
            <person name="Klenk H.-P."/>
        </authorList>
    </citation>
    <scope>NUCLEOTIDE SEQUENCE [LARGE SCALE GENOMIC DNA]</scope>
    <source>
        <strain evidence="9 10">DSM 9580</strain>
    </source>
</reference>
<feature type="domain" description="EamA" evidence="8">
    <location>
        <begin position="13"/>
        <end position="115"/>
    </location>
</feature>
<dbReference type="PANTHER" id="PTHR42920:SF5">
    <property type="entry name" value="EAMA DOMAIN-CONTAINING PROTEIN"/>
    <property type="match status" value="1"/>
</dbReference>